<evidence type="ECO:0000313" key="2">
    <source>
        <dbReference type="Proteomes" id="UP001320706"/>
    </source>
</evidence>
<name>A0ACC3SCX4_9PEZI</name>
<dbReference type="Proteomes" id="UP001320706">
    <property type="component" value="Unassembled WGS sequence"/>
</dbReference>
<proteinExistence type="predicted"/>
<sequence length="1026" mass="114946">MSGEMNADLQERFGRHGAARREDTDDKHDEPRITESAVERLKLKDYYRRADEIVNKAEPWVKKPEFPDPEELDGDESTVHPKPNKVTGPYASKEEYLRMQYELLREDAIRPLRSAITAVRKNPSEQEASFAHTIGIYEKVHIVGKTFSTQGVATRIVFSTARAGKQIPWQQSKRLMPGSLVALTYRHDMFKIAMFLATVAARPLSGLEKNPPEIDLFVSHPYQVMIDPMAELVMVEDRSSYYEAHRHTLKALQKMTREQYVASLTRRLNPANRSRCPKLFHDHVISASPQMSAPSYVSSKVSTDLSPVFGPSHDKQDIQNDYPIAPPSSLDQSQHDALRRVLTTSLAVIQGPPGTGKTHVSVQALRVLIANLTDGPTPDPPIIVACQTNHALDQLLRHVSTYTKKFVRLGGRSNDKVIVKNHTLYEMKQQADLPSAFNRVKRQAQKDMNDLEKEMKKLLLPLTSENEDFIDHRILRAWGILSRDQAKSLETNKGVWTSEGENEPVEQTAMGFWLGGLKKGRAALARNTMAPHDFGFPEVEGAELELEQLKEDEAERAIKSVDEIEKLKGEFIQLRQRYVGVVPRLNVEGNDLRIKLRAVLDKCKNMKDVPAGIRGAVYSSLVQQWKDTMLLKIQELEGQYNKAAEQRRRGAQEADLQILKGQALIGCTVTGFNKNRALIDALSPKIILIEEAGEVLEAPVAATFLSSVEHVILVGDHQQLRPHCHVKVFEGEPMNMNISLFERLVSNGVEYDYLSLQRRMIPQISRLLTPIYGDKIRDHPVVCSPTSRPPVPGMAGTNLFFLNHVSAESKDSFMSFLNVPEAEMIAGMASYLVDSGLEASSITMLTFYNGQRKELERQLSAHRTLFSHKSAIKVATVDSYQGEENDVVFLSTVRNNDRGSIGFLGIVNRVCVALSRARRGFYIFGNADLVGRASGTWRQVLGVCPLVTEEVVVACVRHAAPAVIRTPDDWRALRDGCPPQCAGGAPWRMGEVVAAVEEVERKGAEEENVVAEDKEWAVEEEDLIEL</sequence>
<reference evidence="1" key="1">
    <citation type="submission" date="2024-02" db="EMBL/GenBank/DDBJ databases">
        <title>Metagenome Assembled Genome of Zalaria obscura JY119.</title>
        <authorList>
            <person name="Vighnesh L."/>
            <person name="Jagadeeshwari U."/>
            <person name="Venkata Ramana C."/>
            <person name="Sasikala C."/>
        </authorList>
    </citation>
    <scope>NUCLEOTIDE SEQUENCE</scope>
    <source>
        <strain evidence="1">JY119</strain>
    </source>
</reference>
<comment type="caution">
    <text evidence="1">The sequence shown here is derived from an EMBL/GenBank/DDBJ whole genome shotgun (WGS) entry which is preliminary data.</text>
</comment>
<organism evidence="1 2">
    <name type="scientific">Zalaria obscura</name>
    <dbReference type="NCBI Taxonomy" id="2024903"/>
    <lineage>
        <taxon>Eukaryota</taxon>
        <taxon>Fungi</taxon>
        <taxon>Dikarya</taxon>
        <taxon>Ascomycota</taxon>
        <taxon>Pezizomycotina</taxon>
        <taxon>Dothideomycetes</taxon>
        <taxon>Dothideomycetidae</taxon>
        <taxon>Dothideales</taxon>
        <taxon>Zalariaceae</taxon>
        <taxon>Zalaria</taxon>
    </lineage>
</organism>
<evidence type="ECO:0000313" key="1">
    <source>
        <dbReference type="EMBL" id="KAK8207915.1"/>
    </source>
</evidence>
<gene>
    <name evidence="1" type="ORF">M8818_004168</name>
</gene>
<dbReference type="EMBL" id="JAMKPW020000020">
    <property type="protein sequence ID" value="KAK8207915.1"/>
    <property type="molecule type" value="Genomic_DNA"/>
</dbReference>
<protein>
    <submittedName>
        <fullName evidence="1">Uncharacterized protein</fullName>
    </submittedName>
</protein>
<keyword evidence="2" id="KW-1185">Reference proteome</keyword>
<accession>A0ACC3SCX4</accession>